<dbReference type="GeneID" id="9583488"/>
<dbReference type="AlphaFoldDB" id="D4D5M3"/>
<keyword evidence="3" id="KW-1185">Reference proteome</keyword>
<comment type="caution">
    <text evidence="2">The sequence shown here is derived from an EMBL/GenBank/DDBJ whole genome shotgun (WGS) entry which is preliminary data.</text>
</comment>
<name>D4D5M3_TRIVH</name>
<accession>D4D5M3</accession>
<proteinExistence type="predicted"/>
<dbReference type="EMBL" id="ACYE01000124">
    <property type="protein sequence ID" value="EFE42841.1"/>
    <property type="molecule type" value="Genomic_DNA"/>
</dbReference>
<dbReference type="OrthoDB" id="10466526at2759"/>
<feature type="non-terminal residue" evidence="2">
    <location>
        <position position="1"/>
    </location>
</feature>
<feature type="compositionally biased region" description="Basic and acidic residues" evidence="1">
    <location>
        <begin position="22"/>
        <end position="34"/>
    </location>
</feature>
<protein>
    <submittedName>
        <fullName evidence="2">Uncharacterized protein</fullName>
    </submittedName>
</protein>
<dbReference type="KEGG" id="tve:TRV_02396"/>
<gene>
    <name evidence="2" type="ORF">TRV_02396</name>
</gene>
<sequence>SNIQNMSSTAPPPANSATKSRGRGERPEGEECHDSWIVEKRRLISGSDPEEDKAEIKRHIEEVEDLIQEGYAKWGRRQIKREKKKAMKRELKEVKEKIKERKMESNRRLKMQREGEKELKRELKMKLKEERKRKKEKKEELKKQMKMEKKKEKMKREWERETRRESWRMAEASEREGSEQEASIASDRAVFHLPLH</sequence>
<feature type="region of interest" description="Disordered" evidence="1">
    <location>
        <begin position="98"/>
        <end position="196"/>
    </location>
</feature>
<feature type="compositionally biased region" description="Polar residues" evidence="1">
    <location>
        <begin position="1"/>
        <end position="19"/>
    </location>
</feature>
<feature type="compositionally biased region" description="Basic and acidic residues" evidence="1">
    <location>
        <begin position="98"/>
        <end position="130"/>
    </location>
</feature>
<evidence type="ECO:0000256" key="1">
    <source>
        <dbReference type="SAM" id="MobiDB-lite"/>
    </source>
</evidence>
<evidence type="ECO:0000313" key="2">
    <source>
        <dbReference type="EMBL" id="EFE42841.1"/>
    </source>
</evidence>
<evidence type="ECO:0000313" key="3">
    <source>
        <dbReference type="Proteomes" id="UP000008383"/>
    </source>
</evidence>
<reference evidence="3" key="1">
    <citation type="journal article" date="2011" name="Genome Biol.">
        <title>Comparative and functional genomics provide insights into the pathogenicity of dermatophytic fungi.</title>
        <authorList>
            <person name="Burmester A."/>
            <person name="Shelest E."/>
            <person name="Gloeckner G."/>
            <person name="Heddergott C."/>
            <person name="Schindler S."/>
            <person name="Staib P."/>
            <person name="Heidel A."/>
            <person name="Felder M."/>
            <person name="Petzold A."/>
            <person name="Szafranski K."/>
            <person name="Feuermann M."/>
            <person name="Pedruzzi I."/>
            <person name="Priebe S."/>
            <person name="Groth M."/>
            <person name="Winkler R."/>
            <person name="Li W."/>
            <person name="Kniemeyer O."/>
            <person name="Schroeckh V."/>
            <person name="Hertweck C."/>
            <person name="Hube B."/>
            <person name="White T.C."/>
            <person name="Platzer M."/>
            <person name="Guthke R."/>
            <person name="Heitman J."/>
            <person name="Woestemeyer J."/>
            <person name="Zipfel P.F."/>
            <person name="Monod M."/>
            <person name="Brakhage A.A."/>
        </authorList>
    </citation>
    <scope>NUCLEOTIDE SEQUENCE [LARGE SCALE GENOMIC DNA]</scope>
    <source>
        <strain evidence="3">HKI 0517</strain>
    </source>
</reference>
<organism evidence="2 3">
    <name type="scientific">Trichophyton verrucosum (strain HKI 0517)</name>
    <dbReference type="NCBI Taxonomy" id="663202"/>
    <lineage>
        <taxon>Eukaryota</taxon>
        <taxon>Fungi</taxon>
        <taxon>Dikarya</taxon>
        <taxon>Ascomycota</taxon>
        <taxon>Pezizomycotina</taxon>
        <taxon>Eurotiomycetes</taxon>
        <taxon>Eurotiomycetidae</taxon>
        <taxon>Onygenales</taxon>
        <taxon>Arthrodermataceae</taxon>
        <taxon>Trichophyton</taxon>
    </lineage>
</organism>
<dbReference type="Proteomes" id="UP000008383">
    <property type="component" value="Unassembled WGS sequence"/>
</dbReference>
<feature type="region of interest" description="Disordered" evidence="1">
    <location>
        <begin position="1"/>
        <end position="34"/>
    </location>
</feature>
<dbReference type="HOGENOM" id="CLU_1564009_0_0_1"/>
<dbReference type="RefSeq" id="XP_003023459.1">
    <property type="nucleotide sequence ID" value="XM_003023413.1"/>
</dbReference>
<feature type="compositionally biased region" description="Basic and acidic residues" evidence="1">
    <location>
        <begin position="137"/>
        <end position="178"/>
    </location>
</feature>